<gene>
    <name evidence="2" type="ORF">O0V09_15030</name>
</gene>
<keyword evidence="3" id="KW-1185">Reference proteome</keyword>
<protein>
    <submittedName>
        <fullName evidence="2">TIGR03756 family integrating conjugative element protein</fullName>
    </submittedName>
</protein>
<evidence type="ECO:0000313" key="3">
    <source>
        <dbReference type="Proteomes" id="UP001069090"/>
    </source>
</evidence>
<keyword evidence="1" id="KW-0732">Signal</keyword>
<dbReference type="RefSeq" id="WP_268905196.1">
    <property type="nucleotide sequence ID" value="NZ_JAPTGG010000013.1"/>
</dbReference>
<dbReference type="InterPro" id="IPR026331">
    <property type="entry name" value="PFL_4710"/>
</dbReference>
<sequence>MRKLLFVVIALCLSGMAGQAFAYPDTWTQFDPNDLDAARDQTMGNTQQMLEERGSVECIACHGETNDQYDGVMNTLEISEATMSAALSCMNWELRGICVWMTCLVPPVCSFSTSLKVKNHVPDLVIQSYDRANGEPWTESQDINQVSQGDADSSWVTTIISWIEDYNVDDVGIRGGVSTEAKKDQHANLYFKLVDAYGNPSLIAYNALAQTTFGLVCAGQTFPFFPYFISNLDSIAWRWDVPEMFYPQSWLPLVNTWDLGSVTNNYGAIYPRHGFMTAQDPLKAGVLSAFRAAHFITRSGEPHLYYTIDKADQDGYWPSDPLDQDREDTGIWQMLYPRTDSSCQRFPYGGNPSSNRRSTDGSYIWNFWKSYKCCTRQGQQLIFHTG</sequence>
<dbReference type="InterPro" id="IPR009649">
    <property type="entry name" value="TraU"/>
</dbReference>
<evidence type="ECO:0000256" key="1">
    <source>
        <dbReference type="SAM" id="SignalP"/>
    </source>
</evidence>
<dbReference type="Pfam" id="PF06834">
    <property type="entry name" value="TraU"/>
    <property type="match status" value="1"/>
</dbReference>
<feature type="signal peptide" evidence="1">
    <location>
        <begin position="1"/>
        <end position="22"/>
    </location>
</feature>
<feature type="chain" id="PRO_5039955147" evidence="1">
    <location>
        <begin position="23"/>
        <end position="386"/>
    </location>
</feature>
<comment type="caution">
    <text evidence="2">The sequence shown here is derived from an EMBL/GenBank/DDBJ whole genome shotgun (WGS) entry which is preliminary data.</text>
</comment>
<dbReference type="AlphaFoldDB" id="A0A9J6RPU0"/>
<organism evidence="2 3">
    <name type="scientific">Dasania phycosphaerae</name>
    <dbReference type="NCBI Taxonomy" id="2950436"/>
    <lineage>
        <taxon>Bacteria</taxon>
        <taxon>Pseudomonadati</taxon>
        <taxon>Pseudomonadota</taxon>
        <taxon>Gammaproteobacteria</taxon>
        <taxon>Cellvibrionales</taxon>
        <taxon>Spongiibacteraceae</taxon>
        <taxon>Dasania</taxon>
    </lineage>
</organism>
<accession>A0A9J6RPU0</accession>
<dbReference type="EMBL" id="JAPTGG010000013">
    <property type="protein sequence ID" value="MCZ0866524.1"/>
    <property type="molecule type" value="Genomic_DNA"/>
</dbReference>
<reference evidence="2 3" key="1">
    <citation type="submission" date="2022-12" db="EMBL/GenBank/DDBJ databases">
        <title>Dasania phycosphaerae sp. nov., isolated from particulate material of the south coast of Korea.</title>
        <authorList>
            <person name="Jiang Y."/>
        </authorList>
    </citation>
    <scope>NUCLEOTIDE SEQUENCE [LARGE SCALE GENOMIC DNA]</scope>
    <source>
        <strain evidence="2 3">GY-19</strain>
    </source>
</reference>
<name>A0A9J6RPU0_9GAMM</name>
<dbReference type="NCBIfam" id="TIGR03756">
    <property type="entry name" value="conj_TIGR03756"/>
    <property type="match status" value="1"/>
</dbReference>
<proteinExistence type="predicted"/>
<evidence type="ECO:0000313" key="2">
    <source>
        <dbReference type="EMBL" id="MCZ0866524.1"/>
    </source>
</evidence>
<dbReference type="Proteomes" id="UP001069090">
    <property type="component" value="Unassembled WGS sequence"/>
</dbReference>